<sequence length="425" mass="47002">MLNQEAARLDAAIASSSIIQDLASSDEDEDSRIPSDLTNDYHPGRGDDYCLYQEDEGTADQHQTSSDGAGLWVAADGTDLASHCQVFKINTAQLRNPVEQLSDLRHLALHDIYYFDPSDQNVSTSKDWPTDLHDQAVATFKISPPPKAAGSPAWCLEISLSDYKHWTESVAYAASHLIKAIESGNMVDVYSMQAIVALLPTFVGSLPDDSLEDSYVHNFIAPVFKPIFASEPSLRVEWANGHLQKKTVAKRNQVSGRNHKDYKPDFTASAKATNSWISIVVGEFKKPGYSPTMESDFLKIGKQMRSMINDLVRQNVCGPVVCGILVQGRQIRTFKMDLVALKTYRMIKIGQISMFEGKGDLSNLPAIVSRLMQVKAIAIETAHSAKSIAVERHTTLSNASLSPQAQWLSDENFILRKRKAPNCDQ</sequence>
<evidence type="ECO:0000313" key="3">
    <source>
        <dbReference type="Proteomes" id="UP000242146"/>
    </source>
</evidence>
<reference evidence="2 3" key="1">
    <citation type="submission" date="2016-07" db="EMBL/GenBank/DDBJ databases">
        <title>Pervasive Adenine N6-methylation of Active Genes in Fungi.</title>
        <authorList>
            <consortium name="DOE Joint Genome Institute"/>
            <person name="Mondo S.J."/>
            <person name="Dannebaum R.O."/>
            <person name="Kuo R.C."/>
            <person name="Labutti K."/>
            <person name="Haridas S."/>
            <person name="Kuo A."/>
            <person name="Salamov A."/>
            <person name="Ahrendt S.R."/>
            <person name="Lipzen A."/>
            <person name="Sullivan W."/>
            <person name="Andreopoulos W.B."/>
            <person name="Clum A."/>
            <person name="Lindquist E."/>
            <person name="Daum C."/>
            <person name="Ramamoorthy G.K."/>
            <person name="Gryganskyi A."/>
            <person name="Culley D."/>
            <person name="Magnuson J.K."/>
            <person name="James T.Y."/>
            <person name="O'Malley M.A."/>
            <person name="Stajich J.E."/>
            <person name="Spatafora J.W."/>
            <person name="Visel A."/>
            <person name="Grigoriev I.V."/>
        </authorList>
    </citation>
    <scope>NUCLEOTIDE SEQUENCE [LARGE SCALE GENOMIC DNA]</scope>
    <source>
        <strain evidence="2 3">NRRL 3301</strain>
    </source>
</reference>
<accession>A0A1X2GKD3</accession>
<dbReference type="Proteomes" id="UP000242146">
    <property type="component" value="Unassembled WGS sequence"/>
</dbReference>
<feature type="region of interest" description="Disordered" evidence="1">
    <location>
        <begin position="22"/>
        <end position="47"/>
    </location>
</feature>
<organism evidence="2 3">
    <name type="scientific">Hesseltinella vesiculosa</name>
    <dbReference type="NCBI Taxonomy" id="101127"/>
    <lineage>
        <taxon>Eukaryota</taxon>
        <taxon>Fungi</taxon>
        <taxon>Fungi incertae sedis</taxon>
        <taxon>Mucoromycota</taxon>
        <taxon>Mucoromycotina</taxon>
        <taxon>Mucoromycetes</taxon>
        <taxon>Mucorales</taxon>
        <taxon>Cunninghamellaceae</taxon>
        <taxon>Hesseltinella</taxon>
    </lineage>
</organism>
<keyword evidence="3" id="KW-1185">Reference proteome</keyword>
<gene>
    <name evidence="2" type="ORF">DM01DRAFT_1335152</name>
</gene>
<dbReference type="AlphaFoldDB" id="A0A1X2GKD3"/>
<dbReference type="OrthoDB" id="2263377at2759"/>
<comment type="caution">
    <text evidence="2">The sequence shown here is derived from an EMBL/GenBank/DDBJ whole genome shotgun (WGS) entry which is preliminary data.</text>
</comment>
<evidence type="ECO:0000256" key="1">
    <source>
        <dbReference type="SAM" id="MobiDB-lite"/>
    </source>
</evidence>
<name>A0A1X2GKD3_9FUNG</name>
<protein>
    <submittedName>
        <fullName evidence="2">Uncharacterized protein</fullName>
    </submittedName>
</protein>
<evidence type="ECO:0000313" key="2">
    <source>
        <dbReference type="EMBL" id="ORX55764.1"/>
    </source>
</evidence>
<dbReference type="EMBL" id="MCGT01000011">
    <property type="protein sequence ID" value="ORX55764.1"/>
    <property type="molecule type" value="Genomic_DNA"/>
</dbReference>
<proteinExistence type="predicted"/>